<evidence type="ECO:0000256" key="1">
    <source>
        <dbReference type="SAM" id="MobiDB-lite"/>
    </source>
</evidence>
<feature type="transmembrane region" description="Helical" evidence="2">
    <location>
        <begin position="139"/>
        <end position="158"/>
    </location>
</feature>
<accession>A0A1W0E326</accession>
<feature type="transmembrane region" description="Helical" evidence="2">
    <location>
        <begin position="196"/>
        <end position="214"/>
    </location>
</feature>
<feature type="transmembrane region" description="Helical" evidence="2">
    <location>
        <begin position="164"/>
        <end position="184"/>
    </location>
</feature>
<reference evidence="3 4" key="1">
    <citation type="journal article" date="2017" name="Environ. Microbiol.">
        <title>Decay of the glycolytic pathway and adaptation to intranuclear parasitism within Enterocytozoonidae microsporidia.</title>
        <authorList>
            <person name="Wiredu Boakye D."/>
            <person name="Jaroenlak P."/>
            <person name="Prachumwat A."/>
            <person name="Williams T.A."/>
            <person name="Bateman K.S."/>
            <person name="Itsathitphaisarn O."/>
            <person name="Sritunyalucksana K."/>
            <person name="Paszkiewicz K.H."/>
            <person name="Moore K.A."/>
            <person name="Stentiford G.D."/>
            <person name="Williams B.A."/>
        </authorList>
    </citation>
    <scope>NUCLEOTIDE SEQUENCE [LARGE SCALE GENOMIC DNA]</scope>
    <source>
        <strain evidence="3 4">TH1</strain>
    </source>
</reference>
<feature type="compositionally biased region" description="Low complexity" evidence="1">
    <location>
        <begin position="9"/>
        <end position="32"/>
    </location>
</feature>
<keyword evidence="2" id="KW-1133">Transmembrane helix</keyword>
<dbReference type="AlphaFoldDB" id="A0A1W0E326"/>
<evidence type="ECO:0000313" key="4">
    <source>
        <dbReference type="Proteomes" id="UP000192758"/>
    </source>
</evidence>
<name>A0A1W0E326_9MICR</name>
<feature type="transmembrane region" description="Helical" evidence="2">
    <location>
        <begin position="72"/>
        <end position="95"/>
    </location>
</feature>
<dbReference type="VEuPathDB" id="MicrosporidiaDB:EHP00_2395"/>
<dbReference type="PANTHER" id="PTHR36911:SF1">
    <property type="entry name" value="LIM ZINC-BINDING DOMAIN-CONTAINING PROTEIN"/>
    <property type="match status" value="1"/>
</dbReference>
<feature type="region of interest" description="Disordered" evidence="1">
    <location>
        <begin position="1"/>
        <end position="32"/>
    </location>
</feature>
<comment type="caution">
    <text evidence="3">The sequence shown here is derived from an EMBL/GenBank/DDBJ whole genome shotgun (WGS) entry which is preliminary data.</text>
</comment>
<proteinExistence type="predicted"/>
<gene>
    <name evidence="3" type="ORF">EHP00_2395</name>
</gene>
<keyword evidence="4" id="KW-1185">Reference proteome</keyword>
<evidence type="ECO:0000313" key="3">
    <source>
        <dbReference type="EMBL" id="OQS53637.1"/>
    </source>
</evidence>
<dbReference type="Proteomes" id="UP000192758">
    <property type="component" value="Unassembled WGS sequence"/>
</dbReference>
<evidence type="ECO:0000256" key="2">
    <source>
        <dbReference type="SAM" id="Phobius"/>
    </source>
</evidence>
<sequence>MVKQAKKQTINNNTNNNTNNNNTNNNINNTNNNNNTNITSKGCFSSVKSTYAHALTVRPISMDVVRPTFMTVFLFSLLLYVFYTLAFFLSVSFIAFGKDMDYTYGKIVWFASMMYGIFILSSVAMGFIFTLWSHKPFSSFLLLSILSTGVFAPISVLIRFVPVAGYIVGFFFIIVMSYYNGGCLQQIYAPVDQREAIIQSAIGFMMTLAIYTILNIG</sequence>
<feature type="transmembrane region" description="Helical" evidence="2">
    <location>
        <begin position="107"/>
        <end position="132"/>
    </location>
</feature>
<keyword evidence="2" id="KW-0472">Membrane</keyword>
<dbReference type="PANTHER" id="PTHR36911">
    <property type="entry name" value="LIM ZINC-BINDING DOMAIN-CONTAINING PROTEIN-RELATED"/>
    <property type="match status" value="1"/>
</dbReference>
<dbReference type="EMBL" id="MNPJ01000027">
    <property type="protein sequence ID" value="OQS53637.1"/>
    <property type="molecule type" value="Genomic_DNA"/>
</dbReference>
<protein>
    <submittedName>
        <fullName evidence="3">Uncharacterized protein</fullName>
    </submittedName>
</protein>
<dbReference type="SMR" id="A0A1W0E326"/>
<keyword evidence="2" id="KW-0812">Transmembrane</keyword>
<organism evidence="3 4">
    <name type="scientific">Ecytonucleospora hepatopenaei</name>
    <dbReference type="NCBI Taxonomy" id="646526"/>
    <lineage>
        <taxon>Eukaryota</taxon>
        <taxon>Fungi</taxon>
        <taxon>Fungi incertae sedis</taxon>
        <taxon>Microsporidia</taxon>
        <taxon>Enterocytozoonidae</taxon>
        <taxon>Ecytonucleospora</taxon>
    </lineage>
</organism>